<dbReference type="EMBL" id="BKZW01000003">
    <property type="protein sequence ID" value="GER91184.1"/>
    <property type="molecule type" value="Genomic_DNA"/>
</dbReference>
<feature type="compositionally biased region" description="Low complexity" evidence="1">
    <location>
        <begin position="9"/>
        <end position="24"/>
    </location>
</feature>
<dbReference type="AlphaFoldDB" id="A0A5J4KP80"/>
<proteinExistence type="predicted"/>
<comment type="caution">
    <text evidence="2">The sequence shown here is derived from an EMBL/GenBank/DDBJ whole genome shotgun (WGS) entry which is preliminary data.</text>
</comment>
<dbReference type="RefSeq" id="WP_151758852.1">
    <property type="nucleotide sequence ID" value="NZ_BKZW01000003.1"/>
</dbReference>
<sequence length="264" mass="28557">MQTPNQGRDNNPNQNQWNPNQPDQDPYRQAGMNPPGQVPYRQEGAPEQVPYQQTAMNPPGQEPYRQGTIPNRPDQRSASTGNVMPEAPITGYTVPSGYPFSQQEWQTLLAAPMQVSVAMMSASPSGIIGIVQEAMAIGKSVQTLQSQGTTSRMLGQLGQQLTKGIEDLRAGRQTPIGDIQQMAKHTDMARNSALAYCQQAAGILDKVSPQDASVYKQFVYSMAYNVAAAAREGGFLGLFGGEQVSPVEQAFLGDIASALRLQRS</sequence>
<keyword evidence="3" id="KW-1185">Reference proteome</keyword>
<feature type="region of interest" description="Disordered" evidence="1">
    <location>
        <begin position="1"/>
        <end position="82"/>
    </location>
</feature>
<protein>
    <submittedName>
        <fullName evidence="2">Uncharacterized protein</fullName>
    </submittedName>
</protein>
<evidence type="ECO:0000313" key="2">
    <source>
        <dbReference type="EMBL" id="GER91184.1"/>
    </source>
</evidence>
<organism evidence="2 3">
    <name type="scientific">Dictyobacter vulcani</name>
    <dbReference type="NCBI Taxonomy" id="2607529"/>
    <lineage>
        <taxon>Bacteria</taxon>
        <taxon>Bacillati</taxon>
        <taxon>Chloroflexota</taxon>
        <taxon>Ktedonobacteria</taxon>
        <taxon>Ktedonobacterales</taxon>
        <taxon>Dictyobacteraceae</taxon>
        <taxon>Dictyobacter</taxon>
    </lineage>
</organism>
<dbReference type="Proteomes" id="UP000326912">
    <property type="component" value="Unassembled WGS sequence"/>
</dbReference>
<evidence type="ECO:0000313" key="3">
    <source>
        <dbReference type="Proteomes" id="UP000326912"/>
    </source>
</evidence>
<reference evidence="2 3" key="1">
    <citation type="submission" date="2019-10" db="EMBL/GenBank/DDBJ databases">
        <title>Dictyobacter vulcani sp. nov., within the class Ktedonobacteria, isolated from soil of volcanic Mt. Zao.</title>
        <authorList>
            <person name="Zheng Y."/>
            <person name="Wang C.M."/>
            <person name="Sakai Y."/>
            <person name="Abe K."/>
            <person name="Yokota A."/>
            <person name="Yabe S."/>
        </authorList>
    </citation>
    <scope>NUCLEOTIDE SEQUENCE [LARGE SCALE GENOMIC DNA]</scope>
    <source>
        <strain evidence="2 3">W12</strain>
    </source>
</reference>
<name>A0A5J4KP80_9CHLR</name>
<evidence type="ECO:0000256" key="1">
    <source>
        <dbReference type="SAM" id="MobiDB-lite"/>
    </source>
</evidence>
<accession>A0A5J4KP80</accession>
<gene>
    <name evidence="2" type="ORF">KDW_53460</name>
</gene>